<protein>
    <submittedName>
        <fullName evidence="1">Uncharacterized protein</fullName>
    </submittedName>
</protein>
<evidence type="ECO:0000313" key="1">
    <source>
        <dbReference type="EMBL" id="GCB66004.1"/>
    </source>
</evidence>
<gene>
    <name evidence="1" type="ORF">scyTo_0004890</name>
</gene>
<sequence>MGKEEMSDETTSFGDVQINLFSSFQGYMDSNKCIQELLKQLEASQSNVQRQSLCRAHVTANNPGRVTRTNSP</sequence>
<organism evidence="1 2">
    <name type="scientific">Scyliorhinus torazame</name>
    <name type="common">Cloudy catshark</name>
    <name type="synonym">Catulus torazame</name>
    <dbReference type="NCBI Taxonomy" id="75743"/>
    <lineage>
        <taxon>Eukaryota</taxon>
        <taxon>Metazoa</taxon>
        <taxon>Chordata</taxon>
        <taxon>Craniata</taxon>
        <taxon>Vertebrata</taxon>
        <taxon>Chondrichthyes</taxon>
        <taxon>Elasmobranchii</taxon>
        <taxon>Galeomorphii</taxon>
        <taxon>Galeoidea</taxon>
        <taxon>Carcharhiniformes</taxon>
        <taxon>Scyliorhinidae</taxon>
        <taxon>Scyliorhinus</taxon>
    </lineage>
</organism>
<dbReference type="Proteomes" id="UP000288216">
    <property type="component" value="Unassembled WGS sequence"/>
</dbReference>
<evidence type="ECO:0000313" key="2">
    <source>
        <dbReference type="Proteomes" id="UP000288216"/>
    </source>
</evidence>
<dbReference type="AlphaFoldDB" id="A0A401NYS0"/>
<name>A0A401NYS0_SCYTO</name>
<reference evidence="1 2" key="1">
    <citation type="journal article" date="2018" name="Nat. Ecol. Evol.">
        <title>Shark genomes provide insights into elasmobranch evolution and the origin of vertebrates.</title>
        <authorList>
            <person name="Hara Y"/>
            <person name="Yamaguchi K"/>
            <person name="Onimaru K"/>
            <person name="Kadota M"/>
            <person name="Koyanagi M"/>
            <person name="Keeley SD"/>
            <person name="Tatsumi K"/>
            <person name="Tanaka K"/>
            <person name="Motone F"/>
            <person name="Kageyama Y"/>
            <person name="Nozu R"/>
            <person name="Adachi N"/>
            <person name="Nishimura O"/>
            <person name="Nakagawa R"/>
            <person name="Tanegashima C"/>
            <person name="Kiyatake I"/>
            <person name="Matsumoto R"/>
            <person name="Murakumo K"/>
            <person name="Nishida K"/>
            <person name="Terakita A"/>
            <person name="Kuratani S"/>
            <person name="Sato K"/>
            <person name="Hyodo S Kuraku.S."/>
        </authorList>
    </citation>
    <scope>NUCLEOTIDE SEQUENCE [LARGE SCALE GENOMIC DNA]</scope>
</reference>
<dbReference type="EMBL" id="BFAA01001474">
    <property type="protein sequence ID" value="GCB66004.1"/>
    <property type="molecule type" value="Genomic_DNA"/>
</dbReference>
<proteinExistence type="predicted"/>
<accession>A0A401NYS0</accession>
<keyword evidence="2" id="KW-1185">Reference proteome</keyword>
<comment type="caution">
    <text evidence="1">The sequence shown here is derived from an EMBL/GenBank/DDBJ whole genome shotgun (WGS) entry which is preliminary data.</text>
</comment>